<evidence type="ECO:0000313" key="2">
    <source>
        <dbReference type="EMBL" id="MDT7037441.1"/>
    </source>
</evidence>
<keyword evidence="1" id="KW-0812">Transmembrane</keyword>
<feature type="transmembrane region" description="Helical" evidence="1">
    <location>
        <begin position="40"/>
        <end position="60"/>
    </location>
</feature>
<accession>A0AAW8WA20</accession>
<organism evidence="2 3">
    <name type="scientific">Lactiplantibacillus pentosus</name>
    <name type="common">Lactobacillus pentosus</name>
    <dbReference type="NCBI Taxonomy" id="1589"/>
    <lineage>
        <taxon>Bacteria</taxon>
        <taxon>Bacillati</taxon>
        <taxon>Bacillota</taxon>
        <taxon>Bacilli</taxon>
        <taxon>Lactobacillales</taxon>
        <taxon>Lactobacillaceae</taxon>
        <taxon>Lactiplantibacillus</taxon>
    </lineage>
</organism>
<dbReference type="EMBL" id="JAVLAO010000001">
    <property type="protein sequence ID" value="MDT7037441.1"/>
    <property type="molecule type" value="Genomic_DNA"/>
</dbReference>
<evidence type="ECO:0000256" key="1">
    <source>
        <dbReference type="SAM" id="Phobius"/>
    </source>
</evidence>
<protein>
    <submittedName>
        <fullName evidence="2">Uncharacterized protein</fullName>
    </submittedName>
</protein>
<dbReference type="Proteomes" id="UP001263852">
    <property type="component" value="Unassembled WGS sequence"/>
</dbReference>
<dbReference type="RefSeq" id="WP_064578491.1">
    <property type="nucleotide sequence ID" value="NZ_JAGHKR010000009.1"/>
</dbReference>
<name>A0AAW8WA20_LACPE</name>
<proteinExistence type="predicted"/>
<sequence>MQKIITKQRLLKTCFNYFQTGLLLFGILLLVIGFGRWLGLNAALMLAGASLIALALLINYEKNRDEF</sequence>
<feature type="transmembrane region" description="Helical" evidence="1">
    <location>
        <begin position="14"/>
        <end position="34"/>
    </location>
</feature>
<comment type="caution">
    <text evidence="2">The sequence shown here is derived from an EMBL/GenBank/DDBJ whole genome shotgun (WGS) entry which is preliminary data.</text>
</comment>
<gene>
    <name evidence="2" type="ORF">RI555_00220</name>
</gene>
<dbReference type="AlphaFoldDB" id="A0AAW8WA20"/>
<reference evidence="2" key="1">
    <citation type="submission" date="2023-08" db="EMBL/GenBank/DDBJ databases">
        <authorList>
            <person name="Page C.A."/>
            <person name="Perez-Diaz I.M."/>
        </authorList>
    </citation>
    <scope>NUCLEOTIDE SEQUENCE</scope>
    <source>
        <strain evidence="2">1.8.9</strain>
    </source>
</reference>
<keyword evidence="1" id="KW-1133">Transmembrane helix</keyword>
<keyword evidence="1" id="KW-0472">Membrane</keyword>
<evidence type="ECO:0000313" key="3">
    <source>
        <dbReference type="Proteomes" id="UP001263852"/>
    </source>
</evidence>